<dbReference type="SUPFAM" id="SSF103473">
    <property type="entry name" value="MFS general substrate transporter"/>
    <property type="match status" value="1"/>
</dbReference>
<dbReference type="EMBL" id="CAJNOR010000399">
    <property type="protein sequence ID" value="CAF0902751.1"/>
    <property type="molecule type" value="Genomic_DNA"/>
</dbReference>
<evidence type="ECO:0000256" key="3">
    <source>
        <dbReference type="ARBA" id="ARBA00022989"/>
    </source>
</evidence>
<feature type="transmembrane region" description="Helical" evidence="5">
    <location>
        <begin position="402"/>
        <end position="423"/>
    </location>
</feature>
<evidence type="ECO:0000259" key="6">
    <source>
        <dbReference type="PROSITE" id="PS50850"/>
    </source>
</evidence>
<evidence type="ECO:0000256" key="4">
    <source>
        <dbReference type="ARBA" id="ARBA00023136"/>
    </source>
</evidence>
<organism evidence="7 9">
    <name type="scientific">Adineta ricciae</name>
    <name type="common">Rotifer</name>
    <dbReference type="NCBI Taxonomy" id="249248"/>
    <lineage>
        <taxon>Eukaryota</taxon>
        <taxon>Metazoa</taxon>
        <taxon>Spiralia</taxon>
        <taxon>Gnathifera</taxon>
        <taxon>Rotifera</taxon>
        <taxon>Eurotatoria</taxon>
        <taxon>Bdelloidea</taxon>
        <taxon>Adinetida</taxon>
        <taxon>Adinetidae</taxon>
        <taxon>Adineta</taxon>
    </lineage>
</organism>
<dbReference type="Gene3D" id="1.20.1250.20">
    <property type="entry name" value="MFS general substrate transporter like domains"/>
    <property type="match status" value="1"/>
</dbReference>
<evidence type="ECO:0000313" key="8">
    <source>
        <dbReference type="EMBL" id="CAF1059564.1"/>
    </source>
</evidence>
<feature type="transmembrane region" description="Helical" evidence="5">
    <location>
        <begin position="249"/>
        <end position="275"/>
    </location>
</feature>
<feature type="transmembrane region" description="Helical" evidence="5">
    <location>
        <begin position="435"/>
        <end position="453"/>
    </location>
</feature>
<keyword evidence="4 5" id="KW-0472">Membrane</keyword>
<dbReference type="InterPro" id="IPR020846">
    <property type="entry name" value="MFS_dom"/>
</dbReference>
<dbReference type="Proteomes" id="UP000663828">
    <property type="component" value="Unassembled WGS sequence"/>
</dbReference>
<feature type="domain" description="Major facilitator superfamily (MFS) profile" evidence="6">
    <location>
        <begin position="86"/>
        <end position="574"/>
    </location>
</feature>
<name>A0A813ZQ55_ADIRI</name>
<reference evidence="7" key="1">
    <citation type="submission" date="2021-02" db="EMBL/GenBank/DDBJ databases">
        <authorList>
            <person name="Nowell W R."/>
        </authorList>
    </citation>
    <scope>NUCLEOTIDE SEQUENCE</scope>
</reference>
<evidence type="ECO:0000256" key="5">
    <source>
        <dbReference type="SAM" id="Phobius"/>
    </source>
</evidence>
<keyword evidence="2 5" id="KW-0812">Transmembrane</keyword>
<dbReference type="AlphaFoldDB" id="A0A813ZQ55"/>
<feature type="transmembrane region" description="Helical" evidence="5">
    <location>
        <begin position="287"/>
        <end position="305"/>
    </location>
</feature>
<evidence type="ECO:0000313" key="7">
    <source>
        <dbReference type="EMBL" id="CAF0902751.1"/>
    </source>
</evidence>
<dbReference type="EMBL" id="CAJNOJ010000081">
    <property type="protein sequence ID" value="CAF1059564.1"/>
    <property type="molecule type" value="Genomic_DNA"/>
</dbReference>
<feature type="transmembrane region" description="Helical" evidence="5">
    <location>
        <begin position="311"/>
        <end position="329"/>
    </location>
</feature>
<feature type="transmembrane region" description="Helical" evidence="5">
    <location>
        <begin position="84"/>
        <end position="104"/>
    </location>
</feature>
<dbReference type="PROSITE" id="PS50850">
    <property type="entry name" value="MFS"/>
    <property type="match status" value="1"/>
</dbReference>
<accession>A0A813ZQ55</accession>
<comment type="subcellular location">
    <subcellularLocation>
        <location evidence="1">Membrane</location>
        <topology evidence="1">Multi-pass membrane protein</topology>
    </subcellularLocation>
</comment>
<evidence type="ECO:0000313" key="9">
    <source>
        <dbReference type="Proteomes" id="UP000663828"/>
    </source>
</evidence>
<keyword evidence="9" id="KW-1185">Reference proteome</keyword>
<evidence type="ECO:0000256" key="2">
    <source>
        <dbReference type="ARBA" id="ARBA00022692"/>
    </source>
</evidence>
<dbReference type="InterPro" id="IPR036259">
    <property type="entry name" value="MFS_trans_sf"/>
</dbReference>
<dbReference type="GO" id="GO:0016020">
    <property type="term" value="C:membrane"/>
    <property type="evidence" value="ECO:0007669"/>
    <property type="project" value="UniProtKB-SubCell"/>
</dbReference>
<dbReference type="PROSITE" id="PS00216">
    <property type="entry name" value="SUGAR_TRANSPORT_1"/>
    <property type="match status" value="1"/>
</dbReference>
<dbReference type="PANTHER" id="PTHR24064">
    <property type="entry name" value="SOLUTE CARRIER FAMILY 22 MEMBER"/>
    <property type="match status" value="1"/>
</dbReference>
<dbReference type="InterPro" id="IPR005829">
    <property type="entry name" value="Sugar_transporter_CS"/>
</dbReference>
<feature type="transmembrane region" description="Helical" evidence="5">
    <location>
        <begin position="548"/>
        <end position="569"/>
    </location>
</feature>
<feature type="transmembrane region" description="Helical" evidence="5">
    <location>
        <begin position="460"/>
        <end position="478"/>
    </location>
</feature>
<protein>
    <recommendedName>
        <fullName evidence="6">Major facilitator superfamily (MFS) profile domain-containing protein</fullName>
    </recommendedName>
</protein>
<gene>
    <name evidence="8" type="ORF">EDS130_LOCUS17849</name>
    <name evidence="7" type="ORF">XAT740_LOCUS8112</name>
</gene>
<dbReference type="GO" id="GO:0022857">
    <property type="term" value="F:transmembrane transporter activity"/>
    <property type="evidence" value="ECO:0007669"/>
    <property type="project" value="InterPro"/>
</dbReference>
<feature type="transmembrane region" description="Helical" evidence="5">
    <location>
        <begin position="220"/>
        <end position="237"/>
    </location>
</feature>
<dbReference type="OrthoDB" id="5296287at2759"/>
<evidence type="ECO:0000256" key="1">
    <source>
        <dbReference type="ARBA" id="ARBA00004141"/>
    </source>
</evidence>
<proteinExistence type="predicted"/>
<comment type="caution">
    <text evidence="7">The sequence shown here is derived from an EMBL/GenBank/DDBJ whole genome shotgun (WGS) entry which is preliminary data.</text>
</comment>
<dbReference type="Pfam" id="PF00083">
    <property type="entry name" value="Sugar_tr"/>
    <property type="match status" value="2"/>
</dbReference>
<sequence>MIIVKAPTKIFVAFKYKSLVTQKTQKRKDMSVPKVSRKRSLIDLFQRTNSPERPVTSPSPPPTSTIDQLLHDAGSFGLYQKVQFLLVGLLAVVPAATAFSYVFIAATPDHRCQIDWPNFTDTFARQSDYHQSYINKYIPSSPKYKKCFIRDVNSTTKKLIACKKWVFDDTFYNTTISTEWDLVCNRLHLKAITQNAYIMGTSGSFVTGIMSDKLGRRTTMYSLILLLVVVLNATQLVMHSKMSVNTKLIIFTISRFLTGFAQTTYSITLVLLLEMTSANRRVLASNILSYFYTSGELLIMLIYYFTRDWSITMWILTIYVMPFLCYYWCVPESARWLVSTGKLLQARKVLQRIAYFNRRTLENSEKKLYDDLQREARNRPKRYSYTYVLISLIKSPAMRQRCLIIFYIMMTNLMLYLGIGMGITSLTNDRPYEIFLLSIFAELFGLCLCHFCATKYDRKIPLILFFTLCSLSILTIPLTHKKYLTISLSAALCAKLFISAAQALSWVYTSETFPTVIRSTGVGLTVSIARVGGVWAPQISLLAQSVWFPLPYIIFSVCSAIAAICAIFLPETRMKIALPETVRQAEEVHQHASTYEQQSSEVEEGKFVKNKKLSVCPEVDEEEEEESTALEDITHAEDVRLSEQLNK</sequence>
<dbReference type="Proteomes" id="UP000663852">
    <property type="component" value="Unassembled WGS sequence"/>
</dbReference>
<dbReference type="InterPro" id="IPR005828">
    <property type="entry name" value="MFS_sugar_transport-like"/>
</dbReference>
<keyword evidence="3 5" id="KW-1133">Transmembrane helix</keyword>